<sequence length="264" mass="30107">MSTFTGKEQVDSEKLKQAQAEKLSPKKTYPDEHGELYGHDLYPERRGNKQKTIKNIVLMKDGTEHIARLHCEQRVFNCIKKHPLVKIMMSALKSAGCPVDLRRHLSCEECDSSVTGGYDPELNQIVICQNTARIEGIVGSVLTHEMIHMFDYCKNKLDFKNIDHLACTEIRAANLTYCSFMSAMIDGDAALWDMKKKHQECVKRRATLSVLAARGVSTEEARAAVERVFDKCYNDLEPIGRRIKRNTDDMNKAFFDAPYYGYDT</sequence>
<dbReference type="EMBL" id="JACMRX010000005">
    <property type="protein sequence ID" value="KAF7989197.1"/>
    <property type="molecule type" value="Genomic_DNA"/>
</dbReference>
<dbReference type="EC" id="3.4.24.-" evidence="6"/>
<dbReference type="PANTHER" id="PTHR21711:SF0">
    <property type="entry name" value="MITOCHONDRIAL INNER MEMBRANE PROTEASE ATP23 HOMOLOG"/>
    <property type="match status" value="1"/>
</dbReference>
<dbReference type="PANTHER" id="PTHR21711">
    <property type="entry name" value="MITOCHONDRIAL INNER MEMBRANE PROTEASE"/>
    <property type="match status" value="1"/>
</dbReference>
<keyword evidence="3 6" id="KW-0479">Metal-binding</keyword>
<organism evidence="8 9">
    <name type="scientific">Aphidius gifuensis</name>
    <name type="common">Parasitoid wasp</name>
    <dbReference type="NCBI Taxonomy" id="684658"/>
    <lineage>
        <taxon>Eukaryota</taxon>
        <taxon>Metazoa</taxon>
        <taxon>Ecdysozoa</taxon>
        <taxon>Arthropoda</taxon>
        <taxon>Hexapoda</taxon>
        <taxon>Insecta</taxon>
        <taxon>Pterygota</taxon>
        <taxon>Neoptera</taxon>
        <taxon>Endopterygota</taxon>
        <taxon>Hymenoptera</taxon>
        <taxon>Apocrita</taxon>
        <taxon>Ichneumonoidea</taxon>
        <taxon>Braconidae</taxon>
        <taxon>Aphidiinae</taxon>
        <taxon>Aphidius</taxon>
    </lineage>
</organism>
<dbReference type="Pfam" id="PF09768">
    <property type="entry name" value="Peptidase_M76"/>
    <property type="match status" value="1"/>
</dbReference>
<comment type="similarity">
    <text evidence="1 6">Belongs to the peptidase M76 family.</text>
</comment>
<comment type="caution">
    <text evidence="8">The sequence shown here is derived from an EMBL/GenBank/DDBJ whole genome shotgun (WGS) entry which is preliminary data.</text>
</comment>
<evidence type="ECO:0000256" key="4">
    <source>
        <dbReference type="ARBA" id="ARBA00022801"/>
    </source>
</evidence>
<gene>
    <name evidence="8" type="ORF">HCN44_007727</name>
</gene>
<evidence type="ECO:0000256" key="5">
    <source>
        <dbReference type="ARBA" id="ARBA00023049"/>
    </source>
</evidence>
<dbReference type="GO" id="GO:0046872">
    <property type="term" value="F:metal ion binding"/>
    <property type="evidence" value="ECO:0007669"/>
    <property type="project" value="UniProtKB-KW"/>
</dbReference>
<evidence type="ECO:0000256" key="1">
    <source>
        <dbReference type="ARBA" id="ARBA00009915"/>
    </source>
</evidence>
<reference evidence="8 9" key="1">
    <citation type="submission" date="2020-08" db="EMBL/GenBank/DDBJ databases">
        <title>Aphidius gifuensis genome sequencing and assembly.</title>
        <authorList>
            <person name="Du Z."/>
        </authorList>
    </citation>
    <scope>NUCLEOTIDE SEQUENCE [LARGE SCALE GENOMIC DNA]</scope>
    <source>
        <strain evidence="8">YNYX2018</strain>
        <tissue evidence="8">Adults</tissue>
    </source>
</reference>
<feature type="region of interest" description="Disordered" evidence="7">
    <location>
        <begin position="1"/>
        <end position="44"/>
    </location>
</feature>
<dbReference type="AlphaFoldDB" id="A0A834XPE0"/>
<dbReference type="GO" id="GO:0004222">
    <property type="term" value="F:metalloendopeptidase activity"/>
    <property type="evidence" value="ECO:0007669"/>
    <property type="project" value="InterPro"/>
</dbReference>
<evidence type="ECO:0000313" key="8">
    <source>
        <dbReference type="EMBL" id="KAF7989197.1"/>
    </source>
</evidence>
<keyword evidence="5 6" id="KW-0482">Metalloprotease</keyword>
<evidence type="ECO:0000256" key="6">
    <source>
        <dbReference type="RuleBase" id="RU364057"/>
    </source>
</evidence>
<feature type="compositionally biased region" description="Basic and acidic residues" evidence="7">
    <location>
        <begin position="28"/>
        <end position="44"/>
    </location>
</feature>
<evidence type="ECO:0000256" key="2">
    <source>
        <dbReference type="ARBA" id="ARBA00022670"/>
    </source>
</evidence>
<dbReference type="InterPro" id="IPR019165">
    <property type="entry name" value="Peptidase_M76_ATP23"/>
</dbReference>
<dbReference type="GO" id="GO:0005739">
    <property type="term" value="C:mitochondrion"/>
    <property type="evidence" value="ECO:0007669"/>
    <property type="project" value="GOC"/>
</dbReference>
<keyword evidence="9" id="KW-1185">Reference proteome</keyword>
<dbReference type="Proteomes" id="UP000639338">
    <property type="component" value="Unassembled WGS sequence"/>
</dbReference>
<dbReference type="OrthoDB" id="285308at2759"/>
<dbReference type="GO" id="GO:0034982">
    <property type="term" value="P:mitochondrial protein processing"/>
    <property type="evidence" value="ECO:0007669"/>
    <property type="project" value="TreeGrafter"/>
</dbReference>
<evidence type="ECO:0000313" key="9">
    <source>
        <dbReference type="Proteomes" id="UP000639338"/>
    </source>
</evidence>
<accession>A0A834XPE0</accession>
<proteinExistence type="inferred from homology"/>
<protein>
    <recommendedName>
        <fullName evidence="6">Mitochondrial inner membrane protease ATP23</fullName>
        <ecNumber evidence="6">3.4.24.-</ecNumber>
    </recommendedName>
</protein>
<evidence type="ECO:0000256" key="7">
    <source>
        <dbReference type="SAM" id="MobiDB-lite"/>
    </source>
</evidence>
<dbReference type="GO" id="GO:0033615">
    <property type="term" value="P:mitochondrial proton-transporting ATP synthase complex assembly"/>
    <property type="evidence" value="ECO:0007669"/>
    <property type="project" value="TreeGrafter"/>
</dbReference>
<name>A0A834XPE0_APHGI</name>
<keyword evidence="2 6" id="KW-0645">Protease</keyword>
<evidence type="ECO:0000256" key="3">
    <source>
        <dbReference type="ARBA" id="ARBA00022723"/>
    </source>
</evidence>
<keyword evidence="4 6" id="KW-0378">Hydrolase</keyword>